<accession>A0A172YE11</accession>
<organism evidence="2 3">
    <name type="scientific">Halotalea alkalilenta</name>
    <dbReference type="NCBI Taxonomy" id="376489"/>
    <lineage>
        <taxon>Bacteria</taxon>
        <taxon>Pseudomonadati</taxon>
        <taxon>Pseudomonadota</taxon>
        <taxon>Gammaproteobacteria</taxon>
        <taxon>Oceanospirillales</taxon>
        <taxon>Halomonadaceae</taxon>
        <taxon>Halotalea</taxon>
    </lineage>
</organism>
<feature type="coiled-coil region" evidence="1">
    <location>
        <begin position="1321"/>
        <end position="1355"/>
    </location>
</feature>
<feature type="coiled-coil region" evidence="1">
    <location>
        <begin position="893"/>
        <end position="920"/>
    </location>
</feature>
<dbReference type="Gene3D" id="1.10.287.1490">
    <property type="match status" value="1"/>
</dbReference>
<dbReference type="RefSeq" id="WP_064122298.1">
    <property type="nucleotide sequence ID" value="NZ_CP015243.1"/>
</dbReference>
<feature type="coiled-coil region" evidence="1">
    <location>
        <begin position="450"/>
        <end position="491"/>
    </location>
</feature>
<protein>
    <submittedName>
        <fullName evidence="2">Uncharacterized protein</fullName>
    </submittedName>
</protein>
<feature type="coiled-coil region" evidence="1">
    <location>
        <begin position="1397"/>
        <end position="1424"/>
    </location>
</feature>
<dbReference type="KEGG" id="haa:A5892_07620"/>
<feature type="coiled-coil region" evidence="1">
    <location>
        <begin position="261"/>
        <end position="288"/>
    </location>
</feature>
<dbReference type="STRING" id="376489.A5892_07620"/>
<evidence type="ECO:0000313" key="2">
    <source>
        <dbReference type="EMBL" id="ANF57346.1"/>
    </source>
</evidence>
<reference evidence="2 3" key="1">
    <citation type="submission" date="2016-04" db="EMBL/GenBank/DDBJ databases">
        <title>Complete Genome Sequence of Halotalea alkalilenta IHB B 13600.</title>
        <authorList>
            <person name="Swarnkar M.K."/>
            <person name="Sharma A."/>
            <person name="Kaushal K."/>
            <person name="Soni R."/>
            <person name="Rana S."/>
            <person name="Singh A.K."/>
            <person name="Gulati A."/>
        </authorList>
    </citation>
    <scope>NUCLEOTIDE SEQUENCE [LARGE SCALE GENOMIC DNA]</scope>
    <source>
        <strain evidence="2 3">IHB B 13600</strain>
    </source>
</reference>
<keyword evidence="3" id="KW-1185">Reference proteome</keyword>
<name>A0A172YE11_9GAMM</name>
<evidence type="ECO:0000313" key="3">
    <source>
        <dbReference type="Proteomes" id="UP000077875"/>
    </source>
</evidence>
<gene>
    <name evidence="2" type="ORF">A5892_07620</name>
</gene>
<dbReference type="EMBL" id="CP015243">
    <property type="protein sequence ID" value="ANF57346.1"/>
    <property type="molecule type" value="Genomic_DNA"/>
</dbReference>
<feature type="coiled-coil region" evidence="1">
    <location>
        <begin position="1105"/>
        <end position="1173"/>
    </location>
</feature>
<evidence type="ECO:0000256" key="1">
    <source>
        <dbReference type="SAM" id="Coils"/>
    </source>
</evidence>
<dbReference type="Proteomes" id="UP000077875">
    <property type="component" value="Chromosome"/>
</dbReference>
<feature type="coiled-coil region" evidence="1">
    <location>
        <begin position="566"/>
        <end position="607"/>
    </location>
</feature>
<proteinExistence type="predicted"/>
<sequence>MSVINRIEVANLLNKHGDIGSPWDAKMRHLLLDLRGQSSAISMENGFGKTTLAEALIGLLARDRTLLSRTRTKCSPSNVGGQARSWTHLRVEFRAGSGGAQSDLLAESGLESGGETFVFGCHGYSDSGSLGFYHYAGRLEQLPVHYLTRDDKLALSSNADFLAAMKALDVQRGASREEWLDAVGEHISRRELAQMAAFQKEGGADKSQIFNAIRPRAGEKPDQAFFFEVLAPQILLGAMRGESDENEELIEEVILNSGHKVSTLRHNLDEAERDQDRAEHKVAKLSALNAQGLELIEARVGLSALDDEIEGVERLLGGGAIGGLPGLPGLPASDDEPARWCAWGLEEEGRPRVAVAFIARLCAQSSADVEAALTARGQAVARHRRLVALPEAGWLDDERAAHLDYRQARDYLKQHAGFADEQARRQAVERFEEAIEAFESGGGNPYRVEVIADRAHLASLEEERVRAEREVERLETERERLDSRHQAFADNQSFYQQALSDGLFEAAELDDLAELEALEARCQAQAREAFEALSSHQRQRGEWARPYADYLAFIERHPGDTPETLLELKEARSVELEERIALLEGELEALERDFTDAQARLDALALERQPLQSELDQLGGGVEAWREFQSRWPDQQAAGLWHARRSALDALEAELGECQRRRDEAERERLELVLLEQDAERYRKLHGDEEPVHLRQRLIDERQRVDREREKLGREAQRYEGLLHALKEFREESELTPEGWLKDARGRYPKLLREREALLEGIKAREAYLERLSEDPLARQQVEAEAHACLNQAGIDFLALHQRLSAASEDVERRRAWLAQAAGCLFAPVVDGVEQAERAARLLLERNLATLVLEGGALAARIEAGQPPLGAVVGLETLAVKAALDPRHLDELRTQTEQRMQAERLRLAALEEEIERLDPEGYAYALAQAAGKALELEVETALPKLSIEAGALAEREALLDQRLSPEGVSCIQGLLRFMERGGAAALEQTLARLTEADERLPELRATRERQALEIERFGALWLTVERFHQHGGEQALTRLEAQLALLDQQRETGSDQRAAASERRERLRGELLDARRAYEAVFADGERAALKGLVEFLDAGGDGFMAAADQQQALLDERLQAANRRAGFDFERVRGYLEVVQQGAGGKRFERELAELKRAIKEARDGLKAASREHAETLTRITRHRRALSALDRFGHAWLERLRQLPKGWRERIALAPAREPDESMRGLDAALDEWRRSAVEPLETDADADRLLGLSQRLLGGLEALRLGERGRERDRLGREIQRLELKLGKALFDALEGGLFNALERARLEALSSLDPTALDGLEGLHAQLTEQLAEHRQRVEQLNASRGQIEETLVERLGSITVDAAANLDILKRVAKRSASGGAFFEVRAELIALDQVHRLIEALLAEIDEHLDQRRRRETDDASQQAKRDAELTKRIRQRIYRGLFTHVSIRLKHDAIRPHGRLFSLNEGMSEGQREAVSLMWLVKLSEFAIERELRELNASQRSRGQVQRESVILLDGLFSKLSHRKMIQDSLESLRNTRGRFQMIGLIHNPNYENDPGIFPTYLVGSVIGARHGQGGHVLVRNGEVVEPEAVGRSEGEASLFGIRVREKEG</sequence>
<feature type="coiled-coil region" evidence="1">
    <location>
        <begin position="648"/>
        <end position="722"/>
    </location>
</feature>
<feature type="coiled-coil region" evidence="1">
    <location>
        <begin position="1036"/>
        <end position="1077"/>
    </location>
</feature>
<keyword evidence="1" id="KW-0175">Coiled coil</keyword>